<dbReference type="Gene3D" id="3.20.20.150">
    <property type="entry name" value="Divalent-metal-dependent TIM barrel enzymes"/>
    <property type="match status" value="1"/>
</dbReference>
<feature type="domain" description="Xylose isomerase-like TIM barrel" evidence="1">
    <location>
        <begin position="39"/>
        <end position="287"/>
    </location>
</feature>
<evidence type="ECO:0000313" key="3">
    <source>
        <dbReference type="Proteomes" id="UP000199306"/>
    </source>
</evidence>
<keyword evidence="3" id="KW-1185">Reference proteome</keyword>
<organism evidence="2 3">
    <name type="scientific">Pseudarcicella hirudinis</name>
    <dbReference type="NCBI Taxonomy" id="1079859"/>
    <lineage>
        <taxon>Bacteria</taxon>
        <taxon>Pseudomonadati</taxon>
        <taxon>Bacteroidota</taxon>
        <taxon>Cytophagia</taxon>
        <taxon>Cytophagales</taxon>
        <taxon>Flectobacillaceae</taxon>
        <taxon>Pseudarcicella</taxon>
    </lineage>
</organism>
<dbReference type="SUPFAM" id="SSF51658">
    <property type="entry name" value="Xylose isomerase-like"/>
    <property type="match status" value="1"/>
</dbReference>
<dbReference type="OrthoDB" id="9798407at2"/>
<dbReference type="STRING" id="1079859.SAMN04515674_10613"/>
<proteinExistence type="predicted"/>
<dbReference type="InterPro" id="IPR036237">
    <property type="entry name" value="Xyl_isomerase-like_sf"/>
</dbReference>
<dbReference type="AlphaFoldDB" id="A0A1I5TEJ1"/>
<dbReference type="PANTHER" id="PTHR12110">
    <property type="entry name" value="HYDROXYPYRUVATE ISOMERASE"/>
    <property type="match status" value="1"/>
</dbReference>
<evidence type="ECO:0000259" key="1">
    <source>
        <dbReference type="Pfam" id="PF01261"/>
    </source>
</evidence>
<sequence>MNFENIELGVAPINWTNDDMPELGAENSFEKCIDEMQLSGFTGCEVGNKFPREIPVLKEALAQRGLQICNQWNSYELTTKSLIENRKNFVKLLDFLEEMGAKVIGGGEVGNSCQGQVNVPVFEGKGLLKTESDWHTFTYGLNELGKIARDRGLKLAFHHHMGTCIQTEAETDRLMQETDPENIFLNYDCGHFYFAGEDPVACLQKYISRTAHIHLKDIRPNILKRVHDEKMSFLNAVRDGVFTVPGDEEGCIDFQALFQIIRQSNYKGWLVVEAEQDPAKANPLEYALKANKYIRGLMA</sequence>
<name>A0A1I5TEJ1_9BACT</name>
<accession>A0A1I5TEJ1</accession>
<dbReference type="RefSeq" id="WP_092017587.1">
    <property type="nucleotide sequence ID" value="NZ_FOXH01000006.1"/>
</dbReference>
<dbReference type="InterPro" id="IPR013022">
    <property type="entry name" value="Xyl_isomerase-like_TIM-brl"/>
</dbReference>
<dbReference type="NCBIfam" id="TIGR04379">
    <property type="entry name" value="myo_inos_iolE"/>
    <property type="match status" value="1"/>
</dbReference>
<dbReference type="PANTHER" id="PTHR12110:SF41">
    <property type="entry name" value="INOSOSE DEHYDRATASE"/>
    <property type="match status" value="1"/>
</dbReference>
<dbReference type="InterPro" id="IPR050312">
    <property type="entry name" value="IolE/XylAMocC-like"/>
</dbReference>
<dbReference type="InterPro" id="IPR030823">
    <property type="entry name" value="IolE/MocC"/>
</dbReference>
<dbReference type="EMBL" id="FOXH01000006">
    <property type="protein sequence ID" value="SFP81464.1"/>
    <property type="molecule type" value="Genomic_DNA"/>
</dbReference>
<reference evidence="2 3" key="1">
    <citation type="submission" date="2016-10" db="EMBL/GenBank/DDBJ databases">
        <authorList>
            <person name="de Groot N.N."/>
        </authorList>
    </citation>
    <scope>NUCLEOTIDE SEQUENCE [LARGE SCALE GENOMIC DNA]</scope>
    <source>
        <strain evidence="3">E92,LMG 26720,CCM 7988</strain>
    </source>
</reference>
<gene>
    <name evidence="2" type="ORF">SAMN04515674_10613</name>
</gene>
<dbReference type="Proteomes" id="UP000199306">
    <property type="component" value="Unassembled WGS sequence"/>
</dbReference>
<protein>
    <submittedName>
        <fullName evidence="2">2-keto-myo-inositol dehydratase</fullName>
    </submittedName>
</protein>
<evidence type="ECO:0000313" key="2">
    <source>
        <dbReference type="EMBL" id="SFP81464.1"/>
    </source>
</evidence>
<dbReference type="Pfam" id="PF01261">
    <property type="entry name" value="AP_endonuc_2"/>
    <property type="match status" value="1"/>
</dbReference>